<dbReference type="InterPro" id="IPR053135">
    <property type="entry name" value="AKR2_Oxidoreductase"/>
</dbReference>
<dbReference type="Proteomes" id="UP000231070">
    <property type="component" value="Unassembled WGS sequence"/>
</dbReference>
<name>A0A2G9WZX9_9HYPH</name>
<dbReference type="AlphaFoldDB" id="A0A2G9WZX9"/>
<dbReference type="PANTHER" id="PTHR43312">
    <property type="entry name" value="D-THREO-ALDOSE 1-DEHYDROGENASE"/>
    <property type="match status" value="1"/>
</dbReference>
<evidence type="ECO:0000313" key="3">
    <source>
        <dbReference type="Proteomes" id="UP000231070"/>
    </source>
</evidence>
<dbReference type="Pfam" id="PF00248">
    <property type="entry name" value="Aldo_ket_red"/>
    <property type="match status" value="1"/>
</dbReference>
<evidence type="ECO:0000259" key="1">
    <source>
        <dbReference type="Pfam" id="PF00248"/>
    </source>
</evidence>
<dbReference type="SUPFAM" id="SSF51430">
    <property type="entry name" value="NAD(P)-linked oxidoreductase"/>
    <property type="match status" value="1"/>
</dbReference>
<evidence type="ECO:0000313" key="2">
    <source>
        <dbReference type="EMBL" id="PIP00230.1"/>
    </source>
</evidence>
<protein>
    <recommendedName>
        <fullName evidence="1">NADP-dependent oxidoreductase domain-containing protein</fullName>
    </recommendedName>
</protein>
<dbReference type="PANTHER" id="PTHR43312:SF1">
    <property type="entry name" value="NADP-DEPENDENT OXIDOREDUCTASE DOMAIN-CONTAINING PROTEIN"/>
    <property type="match status" value="1"/>
</dbReference>
<keyword evidence="3" id="KW-1185">Reference proteome</keyword>
<accession>A0A2G9WZX9</accession>
<reference evidence="2 3" key="1">
    <citation type="submission" date="2017-08" db="EMBL/GenBank/DDBJ databases">
        <title>Pleomorphomonas carboxidotrophicus sp. nov., a new mesophilic hydrogenogenic carboxidotroph.</title>
        <authorList>
            <person name="Esquivel-Elizondo S."/>
            <person name="Krajmalnik-Brown R."/>
            <person name="Maldonado J."/>
        </authorList>
    </citation>
    <scope>NUCLEOTIDE SEQUENCE [LARGE SCALE GENOMIC DNA]</scope>
    <source>
        <strain evidence="2 3">SVCO-16</strain>
    </source>
</reference>
<sequence length="349" mass="37131">MPRLATRHAKVGKRIEAGVPRRQSQLESQAVRTIVIPGTDIETSPIGLGCASLGSRVSAAQGRRMLEAALEGGVTWYDVAPSYGAGRAEDILAPFVAAHRDSLFLCSKVGLAPPRHNGLMRLAYDLGRPLVSVARGLSRRFRSIKATRNRRVALSGDFIEASLASSLRRLGTDRLDVFALHDPDPADLDRDDVLRALERVLARGDARHISMAGSLDAALTAAALPLFTFFQLADDPDGRQLPALRQALDRPAGFVTHSVFGVGGARDRMIRKLKSAPTLAAEAAAAGYGGSPETVATALLMRRAFVVNPDGVVLSSMFSGNHLADNLRLAAEPPDAAAARLAERILSAP</sequence>
<dbReference type="InterPro" id="IPR036812">
    <property type="entry name" value="NAD(P)_OxRdtase_dom_sf"/>
</dbReference>
<dbReference type="OrthoDB" id="9768851at2"/>
<dbReference type="EMBL" id="NQVN01000002">
    <property type="protein sequence ID" value="PIP00230.1"/>
    <property type="molecule type" value="Genomic_DNA"/>
</dbReference>
<feature type="domain" description="NADP-dependent oxidoreductase" evidence="1">
    <location>
        <begin position="45"/>
        <end position="212"/>
    </location>
</feature>
<dbReference type="InterPro" id="IPR023210">
    <property type="entry name" value="NADP_OxRdtase_dom"/>
</dbReference>
<dbReference type="Gene3D" id="3.20.20.100">
    <property type="entry name" value="NADP-dependent oxidoreductase domain"/>
    <property type="match status" value="1"/>
</dbReference>
<proteinExistence type="predicted"/>
<organism evidence="2 3">
    <name type="scientific">Pleomorphomonas carboxyditropha</name>
    <dbReference type="NCBI Taxonomy" id="2023338"/>
    <lineage>
        <taxon>Bacteria</taxon>
        <taxon>Pseudomonadati</taxon>
        <taxon>Pseudomonadota</taxon>
        <taxon>Alphaproteobacteria</taxon>
        <taxon>Hyphomicrobiales</taxon>
        <taxon>Pleomorphomonadaceae</taxon>
        <taxon>Pleomorphomonas</taxon>
    </lineage>
</organism>
<gene>
    <name evidence="2" type="ORF">CJ014_05720</name>
</gene>
<comment type="caution">
    <text evidence="2">The sequence shown here is derived from an EMBL/GenBank/DDBJ whole genome shotgun (WGS) entry which is preliminary data.</text>
</comment>